<sequence length="139" mass="16245">MKTDYLKFTLLLFALTSCSNGLTKISSGKKIDDRLVGVWAGSEQDQQIEGAQKIWKMTRNDDGTFLLNFKTIIKGESDEFTEKGNWWVKNGKFYEFHDNSGETDIYKYEVLDNNRIKFISKQINIEMNTESYQFIDTRK</sequence>
<organism evidence="2 3">
    <name type="scientific">Dyadobacter endophyticus</name>
    <dbReference type="NCBI Taxonomy" id="1749036"/>
    <lineage>
        <taxon>Bacteria</taxon>
        <taxon>Pseudomonadati</taxon>
        <taxon>Bacteroidota</taxon>
        <taxon>Cytophagia</taxon>
        <taxon>Cytophagales</taxon>
        <taxon>Spirosomataceae</taxon>
        <taxon>Dyadobacter</taxon>
    </lineage>
</organism>
<dbReference type="RefSeq" id="WP_188935133.1">
    <property type="nucleotide sequence ID" value="NZ_BMIA01000002.1"/>
</dbReference>
<accession>A0ABQ1YYM1</accession>
<name>A0ABQ1YYM1_9BACT</name>
<gene>
    <name evidence="2" type="ORF">GCM10007423_39190</name>
</gene>
<dbReference type="Proteomes" id="UP000600214">
    <property type="component" value="Unassembled WGS sequence"/>
</dbReference>
<comment type="caution">
    <text evidence="2">The sequence shown here is derived from an EMBL/GenBank/DDBJ whole genome shotgun (WGS) entry which is preliminary data.</text>
</comment>
<dbReference type="Pfam" id="PF13648">
    <property type="entry name" value="Lipocalin_4"/>
    <property type="match status" value="1"/>
</dbReference>
<proteinExistence type="predicted"/>
<protein>
    <recommendedName>
        <fullName evidence="1">Lipocalin-like domain-containing protein</fullName>
    </recommendedName>
</protein>
<keyword evidence="3" id="KW-1185">Reference proteome</keyword>
<reference evidence="3" key="1">
    <citation type="journal article" date="2019" name="Int. J. Syst. Evol. Microbiol.">
        <title>The Global Catalogue of Microorganisms (GCM) 10K type strain sequencing project: providing services to taxonomists for standard genome sequencing and annotation.</title>
        <authorList>
            <consortium name="The Broad Institute Genomics Platform"/>
            <consortium name="The Broad Institute Genome Sequencing Center for Infectious Disease"/>
            <person name="Wu L."/>
            <person name="Ma J."/>
        </authorList>
    </citation>
    <scope>NUCLEOTIDE SEQUENCE [LARGE SCALE GENOMIC DNA]</scope>
    <source>
        <strain evidence="3">CGMCC 1.15288</strain>
    </source>
</reference>
<evidence type="ECO:0000313" key="3">
    <source>
        <dbReference type="Proteomes" id="UP000600214"/>
    </source>
</evidence>
<evidence type="ECO:0000313" key="2">
    <source>
        <dbReference type="EMBL" id="GGH42498.1"/>
    </source>
</evidence>
<dbReference type="PROSITE" id="PS51257">
    <property type="entry name" value="PROKAR_LIPOPROTEIN"/>
    <property type="match status" value="1"/>
</dbReference>
<dbReference type="EMBL" id="BMIA01000002">
    <property type="protein sequence ID" value="GGH42498.1"/>
    <property type="molecule type" value="Genomic_DNA"/>
</dbReference>
<feature type="domain" description="Lipocalin-like" evidence="1">
    <location>
        <begin position="35"/>
        <end position="118"/>
    </location>
</feature>
<dbReference type="InterPro" id="IPR024311">
    <property type="entry name" value="Lipocalin-like"/>
</dbReference>
<evidence type="ECO:0000259" key="1">
    <source>
        <dbReference type="Pfam" id="PF13648"/>
    </source>
</evidence>